<comment type="caution">
    <text evidence="3">The sequence shown here is derived from an EMBL/GenBank/DDBJ whole genome shotgun (WGS) entry which is preliminary data.</text>
</comment>
<evidence type="ECO:0000256" key="1">
    <source>
        <dbReference type="SAM" id="MobiDB-lite"/>
    </source>
</evidence>
<evidence type="ECO:0000259" key="2">
    <source>
        <dbReference type="Pfam" id="PF05699"/>
    </source>
</evidence>
<gene>
    <name evidence="3" type="ORF">AAFF_G00089860</name>
</gene>
<dbReference type="PANTHER" id="PTHR46169">
    <property type="entry name" value="DNA REPLICATION-RELATED ELEMENT FACTOR, ISOFORM A"/>
    <property type="match status" value="1"/>
</dbReference>
<name>A0AAD7RYI1_9TELE</name>
<dbReference type="PANTHER" id="PTHR46169:SF29">
    <property type="entry name" value="DNA REPLICATION-RELATED ELEMENT FACTOR, ISOFORM A"/>
    <property type="match status" value="1"/>
</dbReference>
<dbReference type="InterPro" id="IPR008906">
    <property type="entry name" value="HATC_C_dom"/>
</dbReference>
<protein>
    <recommendedName>
        <fullName evidence="2">HAT C-terminal dimerisation domain-containing protein</fullName>
    </recommendedName>
</protein>
<dbReference type="GO" id="GO:0046983">
    <property type="term" value="F:protein dimerization activity"/>
    <property type="evidence" value="ECO:0007669"/>
    <property type="project" value="InterPro"/>
</dbReference>
<proteinExistence type="predicted"/>
<reference evidence="3" key="1">
    <citation type="journal article" date="2023" name="Science">
        <title>Genome structures resolve the early diversification of teleost fishes.</title>
        <authorList>
            <person name="Parey E."/>
            <person name="Louis A."/>
            <person name="Montfort J."/>
            <person name="Bouchez O."/>
            <person name="Roques C."/>
            <person name="Iampietro C."/>
            <person name="Lluch J."/>
            <person name="Castinel A."/>
            <person name="Donnadieu C."/>
            <person name="Desvignes T."/>
            <person name="Floi Bucao C."/>
            <person name="Jouanno E."/>
            <person name="Wen M."/>
            <person name="Mejri S."/>
            <person name="Dirks R."/>
            <person name="Jansen H."/>
            <person name="Henkel C."/>
            <person name="Chen W.J."/>
            <person name="Zahm M."/>
            <person name="Cabau C."/>
            <person name="Klopp C."/>
            <person name="Thompson A.W."/>
            <person name="Robinson-Rechavi M."/>
            <person name="Braasch I."/>
            <person name="Lecointre G."/>
            <person name="Bobe J."/>
            <person name="Postlethwait J.H."/>
            <person name="Berthelot C."/>
            <person name="Roest Crollius H."/>
            <person name="Guiguen Y."/>
        </authorList>
    </citation>
    <scope>NUCLEOTIDE SEQUENCE</scope>
    <source>
        <strain evidence="3">NC1722</strain>
    </source>
</reference>
<dbReference type="GO" id="GO:0005634">
    <property type="term" value="C:nucleus"/>
    <property type="evidence" value="ECO:0007669"/>
    <property type="project" value="TreeGrafter"/>
</dbReference>
<sequence>MLEQLHEQRIPVQAVLDHGTVTKSTARKALSLRASQWELIQQLLPVLRPLTKATTIMCGEMHVGLSFIYPVILNLVEDGVLRVEESDVVAAHNFKNAVRKQLKTRFKLDTEDDLAGSVPIMACILDPRFKDLHFLLENTRVEVKSHLLQLLRDGEADQPAATDGTYDDAPADIDMDNNNGEEPGKKKTRLESDYKELFGPHYASKKVKIANTCPEKVYEYLQMTRIATMNNPLEWWARNEKQFPRLAKLAKSYLAIPATSTPSERVFSLAGNTITRQRSSLHPAHVDALTFLNANQEHRTRIINEEDFGESE</sequence>
<dbReference type="AlphaFoldDB" id="A0AAD7RYI1"/>
<evidence type="ECO:0000313" key="4">
    <source>
        <dbReference type="Proteomes" id="UP001221898"/>
    </source>
</evidence>
<dbReference type="GO" id="GO:0006357">
    <property type="term" value="P:regulation of transcription by RNA polymerase II"/>
    <property type="evidence" value="ECO:0007669"/>
    <property type="project" value="TreeGrafter"/>
</dbReference>
<dbReference type="InterPro" id="IPR052717">
    <property type="entry name" value="Vacuolar_transposase_reg"/>
</dbReference>
<keyword evidence="4" id="KW-1185">Reference proteome</keyword>
<dbReference type="Pfam" id="PF05699">
    <property type="entry name" value="Dimer_Tnp_hAT"/>
    <property type="match status" value="1"/>
</dbReference>
<dbReference type="Proteomes" id="UP001221898">
    <property type="component" value="Unassembled WGS sequence"/>
</dbReference>
<accession>A0AAD7RYI1</accession>
<feature type="domain" description="HAT C-terminal dimerisation" evidence="2">
    <location>
        <begin position="219"/>
        <end position="295"/>
    </location>
</feature>
<dbReference type="InterPro" id="IPR012337">
    <property type="entry name" value="RNaseH-like_sf"/>
</dbReference>
<evidence type="ECO:0000313" key="3">
    <source>
        <dbReference type="EMBL" id="KAJ8391356.1"/>
    </source>
</evidence>
<feature type="compositionally biased region" description="Acidic residues" evidence="1">
    <location>
        <begin position="165"/>
        <end position="175"/>
    </location>
</feature>
<dbReference type="SUPFAM" id="SSF53098">
    <property type="entry name" value="Ribonuclease H-like"/>
    <property type="match status" value="1"/>
</dbReference>
<dbReference type="EMBL" id="JAINUG010000158">
    <property type="protein sequence ID" value="KAJ8391356.1"/>
    <property type="molecule type" value="Genomic_DNA"/>
</dbReference>
<organism evidence="3 4">
    <name type="scientific">Aldrovandia affinis</name>
    <dbReference type="NCBI Taxonomy" id="143900"/>
    <lineage>
        <taxon>Eukaryota</taxon>
        <taxon>Metazoa</taxon>
        <taxon>Chordata</taxon>
        <taxon>Craniata</taxon>
        <taxon>Vertebrata</taxon>
        <taxon>Euteleostomi</taxon>
        <taxon>Actinopterygii</taxon>
        <taxon>Neopterygii</taxon>
        <taxon>Teleostei</taxon>
        <taxon>Notacanthiformes</taxon>
        <taxon>Halosauridae</taxon>
        <taxon>Aldrovandia</taxon>
    </lineage>
</organism>
<feature type="region of interest" description="Disordered" evidence="1">
    <location>
        <begin position="157"/>
        <end position="186"/>
    </location>
</feature>